<keyword evidence="3" id="KW-1185">Reference proteome</keyword>
<evidence type="ECO:0000313" key="2">
    <source>
        <dbReference type="EMBL" id="GAT32534.1"/>
    </source>
</evidence>
<dbReference type="RefSeq" id="WP_075078365.1">
    <property type="nucleotide sequence ID" value="NZ_BDCO01000002.1"/>
</dbReference>
<evidence type="ECO:0000313" key="3">
    <source>
        <dbReference type="Proteomes" id="UP000076023"/>
    </source>
</evidence>
<dbReference type="Proteomes" id="UP000076023">
    <property type="component" value="Unassembled WGS sequence"/>
</dbReference>
<dbReference type="STRING" id="690879.TSACC_2933"/>
<sequence>MNSTPASLRPAHQHRTLFTTTRLLGLSAFAALSCLPASTYYWTGTSGDWTTSTTSLVWATTSTGSPSTYWTNANAADIVTSNAPIHLWNVSATTVTIENGASLYASGSGATSTTRGLTITQGGSGDFSLTDQRTSGTSLNLKVLLTGSTAWNGTITVNGSTVSTVSLTIASQTGTGVNSVGVNTKVHLASGGNLEIGPGIIGNVATIGELSGNGNIKFPGQFSTTGGTRTLRVEQSTNTTFSGTIGENLTRADHVLAFTKAGTGILSISGTGGYEGATTVEGGKLFLNGTYGSGFTGVTGQGDYVVKNGALLGVNGTIALSTGSTARNVTIESGGTLKPGTADAVGTMTISGGNASSKGLVFLGQATIEFRLGVVQDMITLTSASMTGSALGGNGSVVFDLLGSSGAIIGTTYDLISFGGTSQGIALGTFALSSATQSAGWAGSFSYGGDGNLLQFTVTAVPEPGTVALAALGLCAAIGFIRRKAASA</sequence>
<proteinExistence type="predicted"/>
<feature type="domain" description="Ice-binding protein C-terminal" evidence="1">
    <location>
        <begin position="460"/>
        <end position="484"/>
    </location>
</feature>
<dbReference type="EMBL" id="BDCO01000002">
    <property type="protein sequence ID" value="GAT32534.1"/>
    <property type="molecule type" value="Genomic_DNA"/>
</dbReference>
<comment type="caution">
    <text evidence="2">The sequence shown here is derived from an EMBL/GenBank/DDBJ whole genome shotgun (WGS) entry which is preliminary data.</text>
</comment>
<dbReference type="InterPro" id="IPR013424">
    <property type="entry name" value="Ice-binding_C"/>
</dbReference>
<dbReference type="AlphaFoldDB" id="A0A146G6G9"/>
<dbReference type="OrthoDB" id="179559at2"/>
<dbReference type="InParanoid" id="A0A146G6G9"/>
<accession>A0A146G6G9</accession>
<reference evidence="3" key="1">
    <citation type="journal article" date="2017" name="Genome Announc.">
        <title>Draft Genome Sequence of Terrimicrobium sacchariphilum NM-5T, a Facultative Anaerobic Soil Bacterium of the Class Spartobacteria.</title>
        <authorList>
            <person name="Qiu Y.L."/>
            <person name="Tourlousse D.M."/>
            <person name="Matsuura N."/>
            <person name="Ohashi A."/>
            <person name="Sekiguchi Y."/>
        </authorList>
    </citation>
    <scope>NUCLEOTIDE SEQUENCE [LARGE SCALE GENOMIC DNA]</scope>
    <source>
        <strain evidence="3">NM-5</strain>
    </source>
</reference>
<protein>
    <submittedName>
        <fullName evidence="2">PEP-CTERM protein-sorting domain-containing protein</fullName>
    </submittedName>
</protein>
<gene>
    <name evidence="2" type="ORF">TSACC_2933</name>
</gene>
<organism evidence="2 3">
    <name type="scientific">Terrimicrobium sacchariphilum</name>
    <dbReference type="NCBI Taxonomy" id="690879"/>
    <lineage>
        <taxon>Bacteria</taxon>
        <taxon>Pseudomonadati</taxon>
        <taxon>Verrucomicrobiota</taxon>
        <taxon>Terrimicrobiia</taxon>
        <taxon>Terrimicrobiales</taxon>
        <taxon>Terrimicrobiaceae</taxon>
        <taxon>Terrimicrobium</taxon>
    </lineage>
</organism>
<evidence type="ECO:0000259" key="1">
    <source>
        <dbReference type="Pfam" id="PF07589"/>
    </source>
</evidence>
<name>A0A146G6G9_TERSA</name>
<dbReference type="Pfam" id="PF07589">
    <property type="entry name" value="PEP-CTERM"/>
    <property type="match status" value="1"/>
</dbReference>